<reference evidence="1 2" key="1">
    <citation type="submission" date="2016-11" db="EMBL/GenBank/DDBJ databases">
        <title>Draft Genome Sequences of Nine Cyanobacterial Strains from Diverse Habitats.</title>
        <authorList>
            <person name="Zhu T."/>
            <person name="Hou S."/>
            <person name="Lu X."/>
            <person name="Hess W.R."/>
        </authorList>
    </citation>
    <scope>NUCLEOTIDE SEQUENCE [LARGE SCALE GENOMIC DNA]</scope>
    <source>
        <strain evidence="1 2">NIES-592</strain>
    </source>
</reference>
<dbReference type="AlphaFoldDB" id="A0A1U7H1I1"/>
<dbReference type="EMBL" id="MRCA01000003">
    <property type="protein sequence ID" value="OKH14857.1"/>
    <property type="molecule type" value="Genomic_DNA"/>
</dbReference>
<evidence type="ECO:0000313" key="1">
    <source>
        <dbReference type="EMBL" id="OKH14857.1"/>
    </source>
</evidence>
<sequence length="161" mass="18396">MEQLQQERLTVQKVRDRTKEINAQLKEQKPPKPVMEWRRAKTGDRSLLIRLEDPEAAAELEARYKQSCLPLPLFIRELLKGTGSFSTTFKSDSTRTANNTTTTIQIGDRIEVVSCEDGWLGCTGKVTNIWNGGYWVLLDNVQQQGLTTKTFFKAHQIVKLE</sequence>
<dbReference type="RefSeq" id="WP_073555453.1">
    <property type="nucleotide sequence ID" value="NZ_MRCA01000003.1"/>
</dbReference>
<dbReference type="Proteomes" id="UP000186391">
    <property type="component" value="Unassembled WGS sequence"/>
</dbReference>
<gene>
    <name evidence="1" type="ORF">NIES592_08245</name>
</gene>
<protein>
    <submittedName>
        <fullName evidence="1">Uncharacterized protein</fullName>
    </submittedName>
</protein>
<dbReference type="OrthoDB" id="495992at2"/>
<organism evidence="1 2">
    <name type="scientific">Fischerella major NIES-592</name>
    <dbReference type="NCBI Taxonomy" id="210994"/>
    <lineage>
        <taxon>Bacteria</taxon>
        <taxon>Bacillati</taxon>
        <taxon>Cyanobacteriota</taxon>
        <taxon>Cyanophyceae</taxon>
        <taxon>Nostocales</taxon>
        <taxon>Hapalosiphonaceae</taxon>
        <taxon>Fischerella</taxon>
    </lineage>
</organism>
<comment type="caution">
    <text evidence="1">The sequence shown here is derived from an EMBL/GenBank/DDBJ whole genome shotgun (WGS) entry which is preliminary data.</text>
</comment>
<accession>A0A1U7H1I1</accession>
<keyword evidence="2" id="KW-1185">Reference proteome</keyword>
<name>A0A1U7H1I1_9CYAN</name>
<evidence type="ECO:0000313" key="2">
    <source>
        <dbReference type="Proteomes" id="UP000186391"/>
    </source>
</evidence>
<proteinExistence type="predicted"/>